<dbReference type="InterPro" id="IPR013325">
    <property type="entry name" value="RNA_pol_sigma_r2"/>
</dbReference>
<keyword evidence="3" id="KW-0731">Sigma factor</keyword>
<dbReference type="Pfam" id="PF04542">
    <property type="entry name" value="Sigma70_r2"/>
    <property type="match status" value="1"/>
</dbReference>
<evidence type="ECO:0000256" key="2">
    <source>
        <dbReference type="ARBA" id="ARBA00023015"/>
    </source>
</evidence>
<feature type="domain" description="RNA polymerase sigma factor 70 region 4 type 2" evidence="8">
    <location>
        <begin position="133"/>
        <end position="181"/>
    </location>
</feature>
<dbReference type="InterPro" id="IPR007627">
    <property type="entry name" value="RNA_pol_sigma70_r2"/>
</dbReference>
<comment type="similarity">
    <text evidence="1">Belongs to the sigma-70 factor family. ECF subfamily.</text>
</comment>
<dbReference type="InterPro" id="IPR013249">
    <property type="entry name" value="RNA_pol_sigma70_r4_t2"/>
</dbReference>
<evidence type="ECO:0000259" key="8">
    <source>
        <dbReference type="Pfam" id="PF08281"/>
    </source>
</evidence>
<dbReference type="Pfam" id="PF08281">
    <property type="entry name" value="Sigma70_r4_2"/>
    <property type="match status" value="1"/>
</dbReference>
<proteinExistence type="inferred from homology"/>
<evidence type="ECO:0000313" key="9">
    <source>
        <dbReference type="EMBL" id="MFD1046411.1"/>
    </source>
</evidence>
<name>A0ABW3M6R4_9PSEU</name>
<reference evidence="10" key="1">
    <citation type="journal article" date="2019" name="Int. J. Syst. Evol. Microbiol.">
        <title>The Global Catalogue of Microorganisms (GCM) 10K type strain sequencing project: providing services to taxonomists for standard genome sequencing and annotation.</title>
        <authorList>
            <consortium name="The Broad Institute Genomics Platform"/>
            <consortium name="The Broad Institute Genome Sequencing Center for Infectious Disease"/>
            <person name="Wu L."/>
            <person name="Ma J."/>
        </authorList>
    </citation>
    <scope>NUCLEOTIDE SEQUENCE [LARGE SCALE GENOMIC DNA]</scope>
    <source>
        <strain evidence="10">JCM 31486</strain>
    </source>
</reference>
<dbReference type="InterPro" id="IPR039425">
    <property type="entry name" value="RNA_pol_sigma-70-like"/>
</dbReference>
<dbReference type="SUPFAM" id="SSF88659">
    <property type="entry name" value="Sigma3 and sigma4 domains of RNA polymerase sigma factors"/>
    <property type="match status" value="1"/>
</dbReference>
<comment type="caution">
    <text evidence="9">The sequence shown here is derived from an EMBL/GenBank/DDBJ whole genome shotgun (WGS) entry which is preliminary data.</text>
</comment>
<dbReference type="PANTHER" id="PTHR43133:SF8">
    <property type="entry name" value="RNA POLYMERASE SIGMA FACTOR HI_1459-RELATED"/>
    <property type="match status" value="1"/>
</dbReference>
<keyword evidence="2" id="KW-0805">Transcription regulation</keyword>
<feature type="compositionally biased region" description="Basic and acidic residues" evidence="6">
    <location>
        <begin position="1"/>
        <end position="10"/>
    </location>
</feature>
<evidence type="ECO:0000256" key="6">
    <source>
        <dbReference type="SAM" id="MobiDB-lite"/>
    </source>
</evidence>
<evidence type="ECO:0000256" key="4">
    <source>
        <dbReference type="ARBA" id="ARBA00023125"/>
    </source>
</evidence>
<organism evidence="9 10">
    <name type="scientific">Kibdelosporangium lantanae</name>
    <dbReference type="NCBI Taxonomy" id="1497396"/>
    <lineage>
        <taxon>Bacteria</taxon>
        <taxon>Bacillati</taxon>
        <taxon>Actinomycetota</taxon>
        <taxon>Actinomycetes</taxon>
        <taxon>Pseudonocardiales</taxon>
        <taxon>Pseudonocardiaceae</taxon>
        <taxon>Kibdelosporangium</taxon>
    </lineage>
</organism>
<dbReference type="Gene3D" id="1.10.1740.10">
    <property type="match status" value="1"/>
</dbReference>
<sequence>MSDSRDRDNAAGRPPEQRMASTANTEPQGDSVHETDTAEFERFYREMMKPLVSFLIVQGATVTEAADAAQDTMIKAFRKWHNITHPRAWIYRVASRTFIRLRVDHPETPVDPPPHPPVLRGSAIDGWELHYDLVRALSHLPSRQRQVMAWTLAGYAPAEIADELCLPAPTVRQHLYLARHALSARLTREEETRP</sequence>
<dbReference type="Gene3D" id="1.10.10.10">
    <property type="entry name" value="Winged helix-like DNA-binding domain superfamily/Winged helix DNA-binding domain"/>
    <property type="match status" value="1"/>
</dbReference>
<keyword evidence="5" id="KW-0804">Transcription</keyword>
<dbReference type="InterPro" id="IPR013324">
    <property type="entry name" value="RNA_pol_sigma_r3/r4-like"/>
</dbReference>
<protein>
    <submittedName>
        <fullName evidence="9">RNA polymerase sigma factor</fullName>
    </submittedName>
</protein>
<feature type="region of interest" description="Disordered" evidence="6">
    <location>
        <begin position="1"/>
        <end position="35"/>
    </location>
</feature>
<keyword evidence="4" id="KW-0238">DNA-binding</keyword>
<feature type="compositionally biased region" description="Polar residues" evidence="6">
    <location>
        <begin position="19"/>
        <end position="28"/>
    </location>
</feature>
<dbReference type="PANTHER" id="PTHR43133">
    <property type="entry name" value="RNA POLYMERASE ECF-TYPE SIGMA FACTO"/>
    <property type="match status" value="1"/>
</dbReference>
<keyword evidence="10" id="KW-1185">Reference proteome</keyword>
<feature type="domain" description="RNA polymerase sigma-70 region 2" evidence="7">
    <location>
        <begin position="62"/>
        <end position="101"/>
    </location>
</feature>
<evidence type="ECO:0000256" key="1">
    <source>
        <dbReference type="ARBA" id="ARBA00010641"/>
    </source>
</evidence>
<gene>
    <name evidence="9" type="ORF">ACFQ1S_13025</name>
</gene>
<evidence type="ECO:0000313" key="10">
    <source>
        <dbReference type="Proteomes" id="UP001597045"/>
    </source>
</evidence>
<dbReference type="SUPFAM" id="SSF88946">
    <property type="entry name" value="Sigma2 domain of RNA polymerase sigma factors"/>
    <property type="match status" value="1"/>
</dbReference>
<evidence type="ECO:0000256" key="5">
    <source>
        <dbReference type="ARBA" id="ARBA00023163"/>
    </source>
</evidence>
<accession>A0ABW3M6R4</accession>
<dbReference type="Proteomes" id="UP001597045">
    <property type="component" value="Unassembled WGS sequence"/>
</dbReference>
<evidence type="ECO:0000259" key="7">
    <source>
        <dbReference type="Pfam" id="PF04542"/>
    </source>
</evidence>
<evidence type="ECO:0000256" key="3">
    <source>
        <dbReference type="ARBA" id="ARBA00023082"/>
    </source>
</evidence>
<dbReference type="EMBL" id="JBHTIS010000646">
    <property type="protein sequence ID" value="MFD1046411.1"/>
    <property type="molecule type" value="Genomic_DNA"/>
</dbReference>
<dbReference type="InterPro" id="IPR036388">
    <property type="entry name" value="WH-like_DNA-bd_sf"/>
</dbReference>